<feature type="domain" description="Calcineurin-like phosphoesterase" evidence="1">
    <location>
        <begin position="188"/>
        <end position="432"/>
    </location>
</feature>
<dbReference type="PANTHER" id="PTHR32440">
    <property type="entry name" value="PHOSPHATASE DCR2-RELATED-RELATED"/>
    <property type="match status" value="1"/>
</dbReference>
<dbReference type="EMBL" id="FQNF01000005">
    <property type="protein sequence ID" value="SGZ38267.1"/>
    <property type="molecule type" value="Genomic_DNA"/>
</dbReference>
<gene>
    <name evidence="2" type="ORF">HGUI_00467</name>
</gene>
<keyword evidence="3" id="KW-1185">Reference proteome</keyword>
<organism evidence="2 3">
    <name type="scientific">Hanseniaspora guilliermondii</name>
    <dbReference type="NCBI Taxonomy" id="56406"/>
    <lineage>
        <taxon>Eukaryota</taxon>
        <taxon>Fungi</taxon>
        <taxon>Dikarya</taxon>
        <taxon>Ascomycota</taxon>
        <taxon>Saccharomycotina</taxon>
        <taxon>Saccharomycetes</taxon>
        <taxon>Saccharomycodales</taxon>
        <taxon>Saccharomycodaceae</taxon>
        <taxon>Hanseniaspora</taxon>
    </lineage>
</organism>
<evidence type="ECO:0000313" key="3">
    <source>
        <dbReference type="Proteomes" id="UP000183365"/>
    </source>
</evidence>
<dbReference type="Pfam" id="PF00149">
    <property type="entry name" value="Metallophos"/>
    <property type="match status" value="1"/>
</dbReference>
<dbReference type="InterPro" id="IPR004843">
    <property type="entry name" value="Calcineurin-like_PHP"/>
</dbReference>
<dbReference type="GO" id="GO:0004721">
    <property type="term" value="F:phosphoprotein phosphatase activity"/>
    <property type="evidence" value="ECO:0007669"/>
    <property type="project" value="EnsemblFungi"/>
</dbReference>
<dbReference type="GO" id="GO:0005737">
    <property type="term" value="C:cytoplasm"/>
    <property type="evidence" value="ECO:0007669"/>
    <property type="project" value="TreeGrafter"/>
</dbReference>
<name>A0A1L0AZZ9_9ASCO</name>
<evidence type="ECO:0000259" key="1">
    <source>
        <dbReference type="Pfam" id="PF00149"/>
    </source>
</evidence>
<dbReference type="AlphaFoldDB" id="A0A1L0AZZ9"/>
<dbReference type="PANTHER" id="PTHR32440:SF0">
    <property type="entry name" value="PHOSPHATASE DCR2-RELATED"/>
    <property type="match status" value="1"/>
</dbReference>
<dbReference type="GO" id="GO:1900102">
    <property type="term" value="P:negative regulation of endoplasmic reticulum unfolded protein response"/>
    <property type="evidence" value="ECO:0007669"/>
    <property type="project" value="EnsemblFungi"/>
</dbReference>
<proteinExistence type="predicted"/>
<protein>
    <recommendedName>
        <fullName evidence="1">Calcineurin-like phosphoesterase domain-containing protein</fullName>
    </recommendedName>
</protein>
<dbReference type="VEuPathDB" id="FungiDB:HGUI_00467"/>
<evidence type="ECO:0000313" key="2">
    <source>
        <dbReference type="EMBL" id="SGZ38267.1"/>
    </source>
</evidence>
<sequence length="503" mass="58387">MTNKQNFQYISDLHTITCLILPSLGEVCLNNYSEENIIKKDLNQNKFKYKNSYKKYFQFGFSKYIIIKRLKTTDDAVLEHIWSEKPKNENYKTLTLLNETLYLTYNHMDTSKAITSGAYMNIDVLFGESCVDPRPGYEVLRDIVFGEEDKQPMYLSVQKKNEHDDEVMKKSKEKNNIIPLKGKEQKQFKVLQIADIHYAVGKGKCRDPFPEENFAQKCEADLLTNEFIDKVLDIEKPNFVVFSGDQIMGDLCTEDSASCLLKVVDSLVKRKINYTLIWGNHDDEGSLNREELSKFAETLPYSCYQHNTLNGEKKLGFGNTILEFQNEEEQSLMKLFMLDSHKYSLKPKIYPGYDWIKEEQWEYLSKMNDDDEDSINLAFYHIPLPEYKDQALDIVNGQYREGVTAPKYDYGTVKEFFTKNNILLGLCGHDHVNDYCGRIIDSENKERYICYGGGGGMGGYAGYGGYERRLRIINVNFEKNIIETYKRVMGNEKVKLDELIISK</sequence>
<dbReference type="Proteomes" id="UP000183365">
    <property type="component" value="Unassembled WGS sequence"/>
</dbReference>
<dbReference type="GO" id="GO:0007089">
    <property type="term" value="P:traversing start control point of mitotic cell cycle"/>
    <property type="evidence" value="ECO:0007669"/>
    <property type="project" value="EnsemblFungi"/>
</dbReference>
<reference evidence="3" key="1">
    <citation type="submission" date="2016-11" db="EMBL/GenBank/DDBJ databases">
        <authorList>
            <person name="Guldener U."/>
        </authorList>
    </citation>
    <scope>NUCLEOTIDE SEQUENCE [LARGE SCALE GENOMIC DNA]</scope>
</reference>
<dbReference type="OrthoDB" id="783096at2759"/>
<dbReference type="SUPFAM" id="SSF56300">
    <property type="entry name" value="Metallo-dependent phosphatases"/>
    <property type="match status" value="1"/>
</dbReference>
<dbReference type="Gene3D" id="3.60.21.10">
    <property type="match status" value="1"/>
</dbReference>
<accession>A0A1L0AZZ9</accession>
<dbReference type="CDD" id="cd07383">
    <property type="entry name" value="MPP_Dcr2"/>
    <property type="match status" value="1"/>
</dbReference>
<dbReference type="InterPro" id="IPR029052">
    <property type="entry name" value="Metallo-depent_PP-like"/>
</dbReference>